<accession>A0A0W0WUJ0</accession>
<protein>
    <recommendedName>
        <fullName evidence="2">3-hydroxyisobutyryl-CoA hydrolase</fullName>
        <ecNumber evidence="2">3.1.2.4</ecNumber>
    </recommendedName>
</protein>
<proteinExistence type="predicted"/>
<name>A0A0W0WUJ0_9GAMM</name>
<dbReference type="InterPro" id="IPR045004">
    <property type="entry name" value="ECH_dom"/>
</dbReference>
<dbReference type="GO" id="GO:0003860">
    <property type="term" value="F:3-hydroxyisobutyryl-CoA hydrolase activity"/>
    <property type="evidence" value="ECO:0007669"/>
    <property type="project" value="UniProtKB-EC"/>
</dbReference>
<dbReference type="PANTHER" id="PTHR43176:SF3">
    <property type="entry name" value="3-HYDROXYISOBUTYRYL-COA HYDROLASE, MITOCHONDRIAL"/>
    <property type="match status" value="1"/>
</dbReference>
<evidence type="ECO:0000313" key="6">
    <source>
        <dbReference type="Proteomes" id="UP000054725"/>
    </source>
</evidence>
<dbReference type="EMBL" id="LNYO01000013">
    <property type="protein sequence ID" value="KTD36001.1"/>
    <property type="molecule type" value="Genomic_DNA"/>
</dbReference>
<keyword evidence="3" id="KW-0378">Hydrolase</keyword>
<dbReference type="NCBIfam" id="NF004127">
    <property type="entry name" value="PRK05617.1"/>
    <property type="match status" value="1"/>
</dbReference>
<sequence>MTADIAFRQEGQIGLVTLKRAQALNALNLPMIKAFQQQLQLWRSDARIQAIVVQGEGGKAFCAGGDVRWLYEAGLAKNPEQMQFFWHEYRLNHYIHHYPKPYISLMDGITMGGGVGISLHGSHPVATERFIFAMPETGIGFFPDIGASYLLARCPEQIGIYLGLTGNRLNAKDAYSVGLVNQVIHSEQLPSLLASLIKSDLSSNAHQQVNACLQQFAVPITEAAIDNDKAKIKPCFSGETVEKIIAALQNRGDDWAKSILQNLEQKAPLSLKVTLAQIQKAKSLSMGDCVKMDYCLVSQFMKDSDFYEGVRALLVDKDKNPHWQPESLSAVTSAKVADYFECGQEELELIEQDS</sequence>
<evidence type="ECO:0000313" key="5">
    <source>
        <dbReference type="EMBL" id="KTD36001.1"/>
    </source>
</evidence>
<reference evidence="5 6" key="1">
    <citation type="submission" date="2015-11" db="EMBL/GenBank/DDBJ databases">
        <title>Genomic analysis of 38 Legionella species identifies large and diverse effector repertoires.</title>
        <authorList>
            <person name="Burstein D."/>
            <person name="Amaro F."/>
            <person name="Zusman T."/>
            <person name="Lifshitz Z."/>
            <person name="Cohen O."/>
            <person name="Gilbert J.A."/>
            <person name="Pupko T."/>
            <person name="Shuman H.A."/>
            <person name="Segal G."/>
        </authorList>
    </citation>
    <scope>NUCLEOTIDE SEQUENCE [LARGE SCALE GENOMIC DNA]</scope>
    <source>
        <strain evidence="5 6">ATCC 49506</strain>
    </source>
</reference>
<dbReference type="CDD" id="cd06558">
    <property type="entry name" value="crotonase-like"/>
    <property type="match status" value="1"/>
</dbReference>
<dbReference type="OrthoDB" id="9790967at2"/>
<feature type="domain" description="Enoyl-CoA hydratase/isomerase" evidence="4">
    <location>
        <begin position="13"/>
        <end position="340"/>
    </location>
</feature>
<dbReference type="PANTHER" id="PTHR43176">
    <property type="entry name" value="3-HYDROXYISOBUTYRYL-COA HYDROLASE-RELATED"/>
    <property type="match status" value="1"/>
</dbReference>
<evidence type="ECO:0000256" key="3">
    <source>
        <dbReference type="ARBA" id="ARBA00022801"/>
    </source>
</evidence>
<dbReference type="GO" id="GO:0006574">
    <property type="term" value="P:L-valine catabolic process"/>
    <property type="evidence" value="ECO:0007669"/>
    <property type="project" value="TreeGrafter"/>
</dbReference>
<dbReference type="RefSeq" id="WP_058504030.1">
    <property type="nucleotide sequence ID" value="NZ_CAAAIF010000001.1"/>
</dbReference>
<comment type="caution">
    <text evidence="5">The sequence shown here is derived from an EMBL/GenBank/DDBJ whole genome shotgun (WGS) entry which is preliminary data.</text>
</comment>
<gene>
    <name evidence="5" type="ORF">Lnau_0985</name>
</gene>
<evidence type="ECO:0000256" key="1">
    <source>
        <dbReference type="ARBA" id="ARBA00001709"/>
    </source>
</evidence>
<evidence type="ECO:0000259" key="4">
    <source>
        <dbReference type="Pfam" id="PF16113"/>
    </source>
</evidence>
<dbReference type="SUPFAM" id="SSF52096">
    <property type="entry name" value="ClpP/crotonase"/>
    <property type="match status" value="1"/>
</dbReference>
<comment type="catalytic activity">
    <reaction evidence="1">
        <text>3-hydroxy-2-methylpropanoyl-CoA + H2O = 3-hydroxy-2-methylpropanoate + CoA + H(+)</text>
        <dbReference type="Rhea" id="RHEA:20888"/>
        <dbReference type="ChEBI" id="CHEBI:11805"/>
        <dbReference type="ChEBI" id="CHEBI:15377"/>
        <dbReference type="ChEBI" id="CHEBI:15378"/>
        <dbReference type="ChEBI" id="CHEBI:57287"/>
        <dbReference type="ChEBI" id="CHEBI:57340"/>
        <dbReference type="EC" id="3.1.2.4"/>
    </reaction>
</comment>
<dbReference type="AlphaFoldDB" id="A0A0W0WUJ0"/>
<dbReference type="InterPro" id="IPR032259">
    <property type="entry name" value="HIBYL-CoA-H"/>
</dbReference>
<dbReference type="FunFam" id="3.90.226.10:FF:000026">
    <property type="entry name" value="3-hydroxyisobutyryl-CoA hydrolase, mitochondrial"/>
    <property type="match status" value="1"/>
</dbReference>
<evidence type="ECO:0000256" key="2">
    <source>
        <dbReference type="ARBA" id="ARBA00011915"/>
    </source>
</evidence>
<dbReference type="PATRIC" id="fig|45070.6.peg.1042"/>
<dbReference type="InterPro" id="IPR029045">
    <property type="entry name" value="ClpP/crotonase-like_dom_sf"/>
</dbReference>
<organism evidence="5 6">
    <name type="scientific">Legionella nautarum</name>
    <dbReference type="NCBI Taxonomy" id="45070"/>
    <lineage>
        <taxon>Bacteria</taxon>
        <taxon>Pseudomonadati</taxon>
        <taxon>Pseudomonadota</taxon>
        <taxon>Gammaproteobacteria</taxon>
        <taxon>Legionellales</taxon>
        <taxon>Legionellaceae</taxon>
        <taxon>Legionella</taxon>
    </lineage>
</organism>
<dbReference type="Gene3D" id="3.90.226.10">
    <property type="entry name" value="2-enoyl-CoA Hydratase, Chain A, domain 1"/>
    <property type="match status" value="1"/>
</dbReference>
<keyword evidence="6" id="KW-1185">Reference proteome</keyword>
<dbReference type="Pfam" id="PF16113">
    <property type="entry name" value="ECH_2"/>
    <property type="match status" value="1"/>
</dbReference>
<dbReference type="Proteomes" id="UP000054725">
    <property type="component" value="Unassembled WGS sequence"/>
</dbReference>
<dbReference type="EC" id="3.1.2.4" evidence="2"/>
<dbReference type="STRING" id="45070.Lnau_0985"/>